<evidence type="ECO:0000256" key="1">
    <source>
        <dbReference type="SAM" id="MobiDB-lite"/>
    </source>
</evidence>
<feature type="compositionally biased region" description="Low complexity" evidence="1">
    <location>
        <begin position="44"/>
        <end position="54"/>
    </location>
</feature>
<evidence type="ECO:0000313" key="2">
    <source>
        <dbReference type="EMBL" id="TMR22309.1"/>
    </source>
</evidence>
<dbReference type="Pfam" id="PF13669">
    <property type="entry name" value="Glyoxalase_4"/>
    <property type="match status" value="1"/>
</dbReference>
<dbReference type="Gene3D" id="3.10.180.10">
    <property type="entry name" value="2,3-Dihydroxybiphenyl 1,2-Dioxygenase, domain 1"/>
    <property type="match status" value="1"/>
</dbReference>
<gene>
    <name evidence="2" type="ORF">ETD86_12205</name>
</gene>
<dbReference type="OrthoDB" id="5185674at2"/>
<comment type="caution">
    <text evidence="2">The sequence shown here is derived from an EMBL/GenBank/DDBJ whole genome shotgun (WGS) entry which is preliminary data.</text>
</comment>
<proteinExistence type="predicted"/>
<sequence>MSINDEWDIDHGESPTGRRHTLRLGGAVGLGALLTATGGGFAAPAWAAPPTGETAETRPGETSAPAACPASGSVGPYHLGFVVPDIEAAMRDFSRTVGIVWNAIREGRLGDWAYRIVFSRHGPLYTELIEGPVGSPWDPGQGARCDHIGFWASRIDDCSNRLVEKGWPLDFDARPYGRPFTYHRMTGMGLRLELVDVSVQPEFLRTWSPDGRPMPALDC</sequence>
<dbReference type="AlphaFoldDB" id="A0A5S4FNU5"/>
<keyword evidence="3" id="KW-1185">Reference proteome</keyword>
<evidence type="ECO:0000313" key="3">
    <source>
        <dbReference type="Proteomes" id="UP000309128"/>
    </source>
</evidence>
<dbReference type="InterPro" id="IPR006311">
    <property type="entry name" value="TAT_signal"/>
</dbReference>
<dbReference type="PROSITE" id="PS51318">
    <property type="entry name" value="TAT"/>
    <property type="match status" value="1"/>
</dbReference>
<dbReference type="SUPFAM" id="SSF54593">
    <property type="entry name" value="Glyoxalase/Bleomycin resistance protein/Dihydroxybiphenyl dioxygenase"/>
    <property type="match status" value="1"/>
</dbReference>
<protein>
    <submittedName>
        <fullName evidence="2">VOC family protein</fullName>
    </submittedName>
</protein>
<dbReference type="EMBL" id="VCKY01000031">
    <property type="protein sequence ID" value="TMR22309.1"/>
    <property type="molecule type" value="Genomic_DNA"/>
</dbReference>
<feature type="region of interest" description="Disordered" evidence="1">
    <location>
        <begin position="1"/>
        <end position="20"/>
    </location>
</feature>
<dbReference type="Proteomes" id="UP000309128">
    <property type="component" value="Unassembled WGS sequence"/>
</dbReference>
<dbReference type="RefSeq" id="WP_138666242.1">
    <property type="nucleotide sequence ID" value="NZ_VCKY01000031.1"/>
</dbReference>
<name>A0A5S4FNU5_9ACTN</name>
<dbReference type="InterPro" id="IPR029068">
    <property type="entry name" value="Glyas_Bleomycin-R_OHBP_Dase"/>
</dbReference>
<accession>A0A5S4FNU5</accession>
<feature type="region of interest" description="Disordered" evidence="1">
    <location>
        <begin position="44"/>
        <end position="66"/>
    </location>
</feature>
<organism evidence="2 3">
    <name type="scientific">Nonomuraea turkmeniaca</name>
    <dbReference type="NCBI Taxonomy" id="103838"/>
    <lineage>
        <taxon>Bacteria</taxon>
        <taxon>Bacillati</taxon>
        <taxon>Actinomycetota</taxon>
        <taxon>Actinomycetes</taxon>
        <taxon>Streptosporangiales</taxon>
        <taxon>Streptosporangiaceae</taxon>
        <taxon>Nonomuraea</taxon>
    </lineage>
</organism>
<reference evidence="2 3" key="1">
    <citation type="submission" date="2019-05" db="EMBL/GenBank/DDBJ databases">
        <title>Draft genome sequence of Nonomuraea turkmeniaca DSM 43926.</title>
        <authorList>
            <person name="Saricaoglu S."/>
            <person name="Isik K."/>
        </authorList>
    </citation>
    <scope>NUCLEOTIDE SEQUENCE [LARGE SCALE GENOMIC DNA]</scope>
    <source>
        <strain evidence="2 3">DSM 43926</strain>
    </source>
</reference>